<dbReference type="Pfam" id="PF06813">
    <property type="entry name" value="Nodulin-like"/>
    <property type="match status" value="1"/>
</dbReference>
<proteinExistence type="predicted"/>
<evidence type="ECO:0000256" key="1">
    <source>
        <dbReference type="ARBA" id="ARBA00004141"/>
    </source>
</evidence>
<keyword evidence="4 5" id="KW-0472">Membrane</keyword>
<reference evidence="8" key="1">
    <citation type="journal article" date="2014" name="Science">
        <title>Ancient hybridizations among the ancestral genomes of bread wheat.</title>
        <authorList>
            <consortium name="International Wheat Genome Sequencing Consortium,"/>
            <person name="Marcussen T."/>
            <person name="Sandve S.R."/>
            <person name="Heier L."/>
            <person name="Spannagl M."/>
            <person name="Pfeifer M."/>
            <person name="Jakobsen K.S."/>
            <person name="Wulff B.B."/>
            <person name="Steuernagel B."/>
            <person name="Mayer K.F."/>
            <person name="Olsen O.A."/>
        </authorList>
    </citation>
    <scope>NUCLEOTIDE SEQUENCE [LARGE SCALE GENOMIC DNA]</scope>
    <source>
        <strain evidence="8">cv. AL8/78</strain>
    </source>
</reference>
<dbReference type="Proteomes" id="UP000015105">
    <property type="component" value="Unassembled WGS sequence"/>
</dbReference>
<keyword evidence="3 5" id="KW-1133">Transmembrane helix</keyword>
<dbReference type="GO" id="GO:0016020">
    <property type="term" value="C:membrane"/>
    <property type="evidence" value="ECO:0007669"/>
    <property type="project" value="UniProtKB-SubCell"/>
</dbReference>
<dbReference type="PANTHER" id="PTHR21576:SF22">
    <property type="entry name" value="F25A4.25 PROTEIN"/>
    <property type="match status" value="1"/>
</dbReference>
<accession>A0A452XC45</accession>
<dbReference type="STRING" id="200361.A0A452XC45"/>
<evidence type="ECO:0000259" key="6">
    <source>
        <dbReference type="Pfam" id="PF06813"/>
    </source>
</evidence>
<protein>
    <recommendedName>
        <fullName evidence="6">Nodulin-like domain-containing protein</fullName>
    </recommendedName>
</protein>
<keyword evidence="8" id="KW-1185">Reference proteome</keyword>
<evidence type="ECO:0000256" key="2">
    <source>
        <dbReference type="ARBA" id="ARBA00022692"/>
    </source>
</evidence>
<feature type="transmembrane region" description="Helical" evidence="5">
    <location>
        <begin position="57"/>
        <end position="77"/>
    </location>
</feature>
<dbReference type="Gramene" id="AET0Gv20021400.1">
    <property type="protein sequence ID" value="AET0Gv20021400.1"/>
    <property type="gene ID" value="AET0Gv20021400"/>
</dbReference>
<evidence type="ECO:0000313" key="8">
    <source>
        <dbReference type="Proteomes" id="UP000015105"/>
    </source>
</evidence>
<dbReference type="PANTHER" id="PTHR21576">
    <property type="entry name" value="UNCHARACTERIZED NODULIN-LIKE PROTEIN"/>
    <property type="match status" value="1"/>
</dbReference>
<keyword evidence="2 5" id="KW-0812">Transmembrane</keyword>
<evidence type="ECO:0000256" key="3">
    <source>
        <dbReference type="ARBA" id="ARBA00022989"/>
    </source>
</evidence>
<reference evidence="8" key="2">
    <citation type="journal article" date="2017" name="Nat. Plants">
        <title>The Aegilops tauschii genome reveals multiple impacts of transposons.</title>
        <authorList>
            <person name="Zhao G."/>
            <person name="Zou C."/>
            <person name="Li K."/>
            <person name="Wang K."/>
            <person name="Li T."/>
            <person name="Gao L."/>
            <person name="Zhang X."/>
            <person name="Wang H."/>
            <person name="Yang Z."/>
            <person name="Liu X."/>
            <person name="Jiang W."/>
            <person name="Mao L."/>
            <person name="Kong X."/>
            <person name="Jiao Y."/>
            <person name="Jia J."/>
        </authorList>
    </citation>
    <scope>NUCLEOTIDE SEQUENCE [LARGE SCALE GENOMIC DNA]</scope>
    <source>
        <strain evidence="8">cv. AL8/78</strain>
    </source>
</reference>
<dbReference type="InterPro" id="IPR010658">
    <property type="entry name" value="Nodulin-like"/>
</dbReference>
<comment type="subcellular location">
    <subcellularLocation>
        <location evidence="1">Membrane</location>
        <topology evidence="1">Multi-pass membrane protein</topology>
    </subcellularLocation>
</comment>
<name>A0A452XC45_AEGTS</name>
<evidence type="ECO:0000256" key="4">
    <source>
        <dbReference type="ARBA" id="ARBA00023136"/>
    </source>
</evidence>
<reference evidence="7" key="3">
    <citation type="submission" date="2019-03" db="UniProtKB">
        <authorList>
            <consortium name="EnsemblPlants"/>
        </authorList>
    </citation>
    <scope>IDENTIFICATION</scope>
</reference>
<dbReference type="AlphaFoldDB" id="A0A452XC45"/>
<sequence>NCTNFQCYCLEFSANYYSYIPNSDDANVCGSNIGFLRLSGAILVQVQHTLHIDPGSFILMLTILPIAIALLLMYFVDVHNAHRRYNKKFLDAFSLMAVIVARYLMVVIICDQVFVTSSAGRTVFFVILLL</sequence>
<feature type="transmembrane region" description="Helical" evidence="5">
    <location>
        <begin position="89"/>
        <end position="109"/>
    </location>
</feature>
<organism evidence="7 8">
    <name type="scientific">Aegilops tauschii subsp. strangulata</name>
    <name type="common">Goatgrass</name>
    <dbReference type="NCBI Taxonomy" id="200361"/>
    <lineage>
        <taxon>Eukaryota</taxon>
        <taxon>Viridiplantae</taxon>
        <taxon>Streptophyta</taxon>
        <taxon>Embryophyta</taxon>
        <taxon>Tracheophyta</taxon>
        <taxon>Spermatophyta</taxon>
        <taxon>Magnoliopsida</taxon>
        <taxon>Liliopsida</taxon>
        <taxon>Poales</taxon>
        <taxon>Poaceae</taxon>
        <taxon>BOP clade</taxon>
        <taxon>Pooideae</taxon>
        <taxon>Triticodae</taxon>
        <taxon>Triticeae</taxon>
        <taxon>Triticinae</taxon>
        <taxon>Aegilops</taxon>
    </lineage>
</organism>
<dbReference type="EnsemblPlants" id="AET0Gv20021400.1">
    <property type="protein sequence ID" value="AET0Gv20021400.1"/>
    <property type="gene ID" value="AET0Gv20021400"/>
</dbReference>
<evidence type="ECO:0000256" key="5">
    <source>
        <dbReference type="SAM" id="Phobius"/>
    </source>
</evidence>
<feature type="domain" description="Nodulin-like" evidence="6">
    <location>
        <begin position="26"/>
        <end position="129"/>
    </location>
</feature>
<evidence type="ECO:0000313" key="7">
    <source>
        <dbReference type="EnsemblPlants" id="AET0Gv20021400.1"/>
    </source>
</evidence>